<protein>
    <submittedName>
        <fullName evidence="1">Uncharacterized protein</fullName>
    </submittedName>
</protein>
<gene>
    <name evidence="1" type="ORF">L1987_78751</name>
</gene>
<comment type="caution">
    <text evidence="1">The sequence shown here is derived from an EMBL/GenBank/DDBJ whole genome shotgun (WGS) entry which is preliminary data.</text>
</comment>
<name>A0ACB8ZDD2_9ASTR</name>
<sequence length="80" mass="8682">MGETLFSTLNGGIQPPASPSDSAAMKLQKFYRGYRTRRLLADSTVVLLSPTTVSRLSLSLSLSLGFSNGGREQHKLRSKP</sequence>
<dbReference type="Proteomes" id="UP001056120">
    <property type="component" value="Linkage Group LG26"/>
</dbReference>
<reference evidence="1 2" key="2">
    <citation type="journal article" date="2022" name="Mol. Ecol. Resour.">
        <title>The genomes of chicory, endive, great burdock and yacon provide insights into Asteraceae paleo-polyploidization history and plant inulin production.</title>
        <authorList>
            <person name="Fan W."/>
            <person name="Wang S."/>
            <person name="Wang H."/>
            <person name="Wang A."/>
            <person name="Jiang F."/>
            <person name="Liu H."/>
            <person name="Zhao H."/>
            <person name="Xu D."/>
            <person name="Zhang Y."/>
        </authorList>
    </citation>
    <scope>NUCLEOTIDE SEQUENCE [LARGE SCALE GENOMIC DNA]</scope>
    <source>
        <strain evidence="2">cv. Yunnan</strain>
        <tissue evidence="1">Leaves</tissue>
    </source>
</reference>
<dbReference type="EMBL" id="CM042043">
    <property type="protein sequence ID" value="KAI3695751.1"/>
    <property type="molecule type" value="Genomic_DNA"/>
</dbReference>
<accession>A0ACB8ZDD2</accession>
<reference evidence="2" key="1">
    <citation type="journal article" date="2022" name="Mol. Ecol. Resour.">
        <title>The genomes of chicory, endive, great burdock and yacon provide insights into Asteraceae palaeo-polyploidization history and plant inulin production.</title>
        <authorList>
            <person name="Fan W."/>
            <person name="Wang S."/>
            <person name="Wang H."/>
            <person name="Wang A."/>
            <person name="Jiang F."/>
            <person name="Liu H."/>
            <person name="Zhao H."/>
            <person name="Xu D."/>
            <person name="Zhang Y."/>
        </authorList>
    </citation>
    <scope>NUCLEOTIDE SEQUENCE [LARGE SCALE GENOMIC DNA]</scope>
    <source>
        <strain evidence="2">cv. Yunnan</strain>
    </source>
</reference>
<keyword evidence="2" id="KW-1185">Reference proteome</keyword>
<organism evidence="1 2">
    <name type="scientific">Smallanthus sonchifolius</name>
    <dbReference type="NCBI Taxonomy" id="185202"/>
    <lineage>
        <taxon>Eukaryota</taxon>
        <taxon>Viridiplantae</taxon>
        <taxon>Streptophyta</taxon>
        <taxon>Embryophyta</taxon>
        <taxon>Tracheophyta</taxon>
        <taxon>Spermatophyta</taxon>
        <taxon>Magnoliopsida</taxon>
        <taxon>eudicotyledons</taxon>
        <taxon>Gunneridae</taxon>
        <taxon>Pentapetalae</taxon>
        <taxon>asterids</taxon>
        <taxon>campanulids</taxon>
        <taxon>Asterales</taxon>
        <taxon>Asteraceae</taxon>
        <taxon>Asteroideae</taxon>
        <taxon>Heliantheae alliance</taxon>
        <taxon>Millerieae</taxon>
        <taxon>Smallanthus</taxon>
    </lineage>
</organism>
<evidence type="ECO:0000313" key="1">
    <source>
        <dbReference type="EMBL" id="KAI3695751.1"/>
    </source>
</evidence>
<evidence type="ECO:0000313" key="2">
    <source>
        <dbReference type="Proteomes" id="UP001056120"/>
    </source>
</evidence>
<proteinExistence type="predicted"/>